<organism evidence="1">
    <name type="scientific">marine sediment metagenome</name>
    <dbReference type="NCBI Taxonomy" id="412755"/>
    <lineage>
        <taxon>unclassified sequences</taxon>
        <taxon>metagenomes</taxon>
        <taxon>ecological metagenomes</taxon>
    </lineage>
</organism>
<dbReference type="AlphaFoldDB" id="A0A0F9TZZ5"/>
<protein>
    <submittedName>
        <fullName evidence="1">Uncharacterized protein</fullName>
    </submittedName>
</protein>
<accession>A0A0F9TZZ5</accession>
<comment type="caution">
    <text evidence="1">The sequence shown here is derived from an EMBL/GenBank/DDBJ whole genome shotgun (WGS) entry which is preliminary data.</text>
</comment>
<sequence>MEEHFGLTRGSWPRLAVWGRCLAALCLCNASCIMVFPVGGTATVEAYQWTGHGALFPGASDALPGQAEKLSTQPSRAGVLTELSRAIVIPFFVQDKVPVFFLQNPDREGLPSKRVYELFDPVVLTGSEKRFDYPKRSFVRIMISPFLGFPMGTPPDPGALVFAEGCWPVKVSRWRSSASGKIVDTRATKPVKATLVFNVLFYDYVDDDPPQPTFVLRTVHHPRTRPFDLAVGATAGCGGYNMELVAILDKYSDRLFDLIDKSPALTPHDRLMIYRQLTQLAEGAVELDHPPGADPDPADLNVLKSALPILRAKSR</sequence>
<gene>
    <name evidence="1" type="ORF">LCGC14_0285230</name>
</gene>
<reference evidence="1" key="1">
    <citation type="journal article" date="2015" name="Nature">
        <title>Complex archaea that bridge the gap between prokaryotes and eukaryotes.</title>
        <authorList>
            <person name="Spang A."/>
            <person name="Saw J.H."/>
            <person name="Jorgensen S.L."/>
            <person name="Zaremba-Niedzwiedzka K."/>
            <person name="Martijn J."/>
            <person name="Lind A.E."/>
            <person name="van Eijk R."/>
            <person name="Schleper C."/>
            <person name="Guy L."/>
            <person name="Ettema T.J."/>
        </authorList>
    </citation>
    <scope>NUCLEOTIDE SEQUENCE</scope>
</reference>
<dbReference type="EMBL" id="LAZR01000166">
    <property type="protein sequence ID" value="KKN84859.1"/>
    <property type="molecule type" value="Genomic_DNA"/>
</dbReference>
<evidence type="ECO:0000313" key="1">
    <source>
        <dbReference type="EMBL" id="KKN84859.1"/>
    </source>
</evidence>
<proteinExistence type="predicted"/>
<name>A0A0F9TZZ5_9ZZZZ</name>